<dbReference type="InterPro" id="IPR005592">
    <property type="entry name" value="Mono/diacylglycerol_lipase_N"/>
</dbReference>
<dbReference type="GO" id="GO:0016042">
    <property type="term" value="P:lipid catabolic process"/>
    <property type="evidence" value="ECO:0007669"/>
    <property type="project" value="InterPro"/>
</dbReference>
<evidence type="ECO:0000256" key="1">
    <source>
        <dbReference type="ARBA" id="ARBA00022729"/>
    </source>
</evidence>
<keyword evidence="1 3" id="KW-0732">Signal</keyword>
<evidence type="ECO:0000259" key="5">
    <source>
        <dbReference type="Pfam" id="PF03893"/>
    </source>
</evidence>
<proteinExistence type="predicted"/>
<dbReference type="GO" id="GO:0016787">
    <property type="term" value="F:hydrolase activity"/>
    <property type="evidence" value="ECO:0007669"/>
    <property type="project" value="UniProtKB-KW"/>
</dbReference>
<dbReference type="Gene3D" id="3.40.50.1820">
    <property type="entry name" value="alpha/beta hydrolase"/>
    <property type="match status" value="1"/>
</dbReference>
<dbReference type="PANTHER" id="PTHR46640:SF1">
    <property type="entry name" value="FUNGAL LIPASE-LIKE DOMAIN-CONTAINING PROTEIN-RELATED"/>
    <property type="match status" value="1"/>
</dbReference>
<dbReference type="SUPFAM" id="SSF53474">
    <property type="entry name" value="alpha/beta-Hydrolases"/>
    <property type="match status" value="1"/>
</dbReference>
<feature type="domain" description="Fungal lipase-type" evidence="4">
    <location>
        <begin position="102"/>
        <end position="231"/>
    </location>
</feature>
<feature type="signal peptide" evidence="3">
    <location>
        <begin position="1"/>
        <end position="20"/>
    </location>
</feature>
<evidence type="ECO:0000259" key="4">
    <source>
        <dbReference type="Pfam" id="PF01764"/>
    </source>
</evidence>
<reference evidence="6" key="1">
    <citation type="journal article" date="2020" name="Front. Microbiol.">
        <title>Gene regulatory networks of Penicillium echinulatum 2HH and Penicillium oxalicum 114-2 inferred by a computational biology approach.</title>
        <authorList>
            <person name="Lenz A.R."/>
            <person name="Galan-Vasquez E."/>
            <person name="Balbinot E."/>
            <person name="De Abreu F.P."/>
            <person name="De Oliveira N.S."/>
            <person name="Da Rosa L.O."/>
            <person name="De Avila E Silva S."/>
            <person name="Camassola M."/>
            <person name="Dillon A.J.P."/>
            <person name="Perez-Rueda E."/>
        </authorList>
    </citation>
    <scope>NUCLEOTIDE SEQUENCE</scope>
    <source>
        <strain evidence="6">S1M29</strain>
    </source>
</reference>
<dbReference type="AlphaFoldDB" id="A0A8J8W2Q6"/>
<dbReference type="PANTHER" id="PTHR46640">
    <property type="entry name" value="TRIACYLGLYCEROL LIPASE, PUTATIVE (AFU_ORTHOLOGUE AFUA_6G06510)-RELATED"/>
    <property type="match status" value="1"/>
</dbReference>
<gene>
    <name evidence="6" type="ORF">PECM_007912</name>
</gene>
<comment type="caution">
    <text evidence="6">The sequence shown here is derived from an EMBL/GenBank/DDBJ whole genome shotgun (WGS) entry which is preliminary data.</text>
</comment>
<keyword evidence="2" id="KW-0378">Hydrolase</keyword>
<protein>
    <recommendedName>
        <fullName evidence="8">Lipase</fullName>
    </recommendedName>
</protein>
<evidence type="ECO:0008006" key="8">
    <source>
        <dbReference type="Google" id="ProtNLM"/>
    </source>
</evidence>
<dbReference type="GO" id="GO:0072330">
    <property type="term" value="P:monocarboxylic acid biosynthetic process"/>
    <property type="evidence" value="ECO:0007669"/>
    <property type="project" value="UniProtKB-ARBA"/>
</dbReference>
<sequence length="291" mass="30781">MKFTAAEILTLLSLAATATAAPQKRSISSTVLTQLSRYAQWSAAAYCSGNTDGADKVVTCSAGNCPDVQASGATMLYEFDNTNSYGDAAGFLAVDSTQKQIVLSFRGSRTTSNWIANLDTTLISSSLCSGCQVHQGFWLNYQTVAATLKSQIDAAKSAYPGYALMITGHSLGGALAMLCGMDLHNQGYAPTIYTYGQPRVGNLAMAEYITSVGNQWRVTHTDDTVPKLPPRVYGFSHASPEYWITSGDSVTVTTNDVTVVTGVNSLGGNDGTLTSSVAAHNWYIVNIDGCS</sequence>
<organism evidence="6 7">
    <name type="scientific">Penicillium ucsense</name>
    <dbReference type="NCBI Taxonomy" id="2839758"/>
    <lineage>
        <taxon>Eukaryota</taxon>
        <taxon>Fungi</taxon>
        <taxon>Dikarya</taxon>
        <taxon>Ascomycota</taxon>
        <taxon>Pezizomycotina</taxon>
        <taxon>Eurotiomycetes</taxon>
        <taxon>Eurotiomycetidae</taxon>
        <taxon>Eurotiales</taxon>
        <taxon>Aspergillaceae</taxon>
        <taxon>Penicillium</taxon>
    </lineage>
</organism>
<feature type="chain" id="PRO_5035314229" description="Lipase" evidence="3">
    <location>
        <begin position="21"/>
        <end position="291"/>
    </location>
</feature>
<dbReference type="OrthoDB" id="426718at2759"/>
<dbReference type="InterPro" id="IPR002921">
    <property type="entry name" value="Fungal_lipase-type"/>
</dbReference>
<evidence type="ECO:0000313" key="7">
    <source>
        <dbReference type="Proteomes" id="UP000631181"/>
    </source>
</evidence>
<dbReference type="Pfam" id="PF03893">
    <property type="entry name" value="Lipase3_N"/>
    <property type="match status" value="1"/>
</dbReference>
<dbReference type="InterPro" id="IPR051299">
    <property type="entry name" value="AB_hydrolase_lip/est"/>
</dbReference>
<keyword evidence="7" id="KW-1185">Reference proteome</keyword>
<name>A0A8J8W2Q6_9EURO</name>
<feature type="domain" description="Mono-/di-acylglycerol lipase N-terminal" evidence="5">
    <location>
        <begin position="14"/>
        <end position="77"/>
    </location>
</feature>
<accession>A0A8J8W2Q6</accession>
<evidence type="ECO:0000313" key="6">
    <source>
        <dbReference type="EMBL" id="KAF7714701.1"/>
    </source>
</evidence>
<dbReference type="EMBL" id="WIWV01000077">
    <property type="protein sequence ID" value="KAF7714701.1"/>
    <property type="molecule type" value="Genomic_DNA"/>
</dbReference>
<dbReference type="Proteomes" id="UP000631181">
    <property type="component" value="Unassembled WGS sequence"/>
</dbReference>
<dbReference type="InterPro" id="IPR029058">
    <property type="entry name" value="AB_hydrolase_fold"/>
</dbReference>
<dbReference type="GO" id="GO:0017000">
    <property type="term" value="P:antibiotic biosynthetic process"/>
    <property type="evidence" value="ECO:0007669"/>
    <property type="project" value="UniProtKB-ARBA"/>
</dbReference>
<evidence type="ECO:0000256" key="3">
    <source>
        <dbReference type="SAM" id="SignalP"/>
    </source>
</evidence>
<dbReference type="CDD" id="cd00519">
    <property type="entry name" value="Lipase_3"/>
    <property type="match status" value="1"/>
</dbReference>
<evidence type="ECO:0000256" key="2">
    <source>
        <dbReference type="ARBA" id="ARBA00022801"/>
    </source>
</evidence>
<dbReference type="Pfam" id="PF01764">
    <property type="entry name" value="Lipase_3"/>
    <property type="match status" value="1"/>
</dbReference>